<dbReference type="RefSeq" id="WP_053966431.1">
    <property type="nucleotide sequence ID" value="NZ_JAWJXX010000009.1"/>
</dbReference>
<keyword evidence="3" id="KW-1185">Reference proteome</keyword>
<protein>
    <submittedName>
        <fullName evidence="1">Uncharacterized protein</fullName>
    </submittedName>
</protein>
<dbReference type="EMBL" id="LIUF01000001">
    <property type="protein sequence ID" value="KOX94659.1"/>
    <property type="molecule type" value="Genomic_DNA"/>
</dbReference>
<evidence type="ECO:0000313" key="3">
    <source>
        <dbReference type="Proteomes" id="UP000037729"/>
    </source>
</evidence>
<dbReference type="OrthoDB" id="203616at2157"/>
<evidence type="ECO:0000313" key="2">
    <source>
        <dbReference type="EMBL" id="NLV07612.1"/>
    </source>
</evidence>
<dbReference type="Proteomes" id="UP000037729">
    <property type="component" value="Unassembled WGS sequence"/>
</dbReference>
<accession>A0A0M9ALT9</accession>
<dbReference type="EMBL" id="WOWB01000001">
    <property type="protein sequence ID" value="NLV07612.1"/>
    <property type="molecule type" value="Genomic_DNA"/>
</dbReference>
<sequence>MTAIEGTFLVTNADDASATLRNVADSQVLTLSGNPGIEAGEVVEGTVEPEPPMEVTYTLTEVAERRTIPVETVDLAPTAQTTEIAADQAPGELTTVERAGEGEVHVLTVPDDETAEAAADVVEDEATLSRAARLGVDRVEVRTTDGVVSVRYLPD</sequence>
<gene>
    <name evidence="1" type="ORF">AMS69_02035</name>
    <name evidence="2" type="ORF">GOC83_15875</name>
</gene>
<dbReference type="AlphaFoldDB" id="A0A0M9ALT9"/>
<dbReference type="PATRIC" id="fig|1705562.3.peg.1350"/>
<dbReference type="STRING" id="1705562.AMS69_02035"/>
<dbReference type="InterPro" id="IPR043850">
    <property type="entry name" value="DUF5812"/>
</dbReference>
<reference evidence="2" key="2">
    <citation type="submission" date="2019-12" db="EMBL/GenBank/DDBJ databases">
        <title>The whole-genome sequencing of Haloarcula japonica strain pws8.</title>
        <authorList>
            <person name="Verma D.K."/>
            <person name="Gopal K."/>
            <person name="Prasad E.S."/>
        </authorList>
    </citation>
    <scope>NUCLEOTIDE SEQUENCE</scope>
    <source>
        <strain evidence="2">Pws8</strain>
    </source>
</reference>
<comment type="caution">
    <text evidence="1">The sequence shown here is derived from an EMBL/GenBank/DDBJ whole genome shotgun (WGS) entry which is preliminary data.</text>
</comment>
<dbReference type="Proteomes" id="UP000610611">
    <property type="component" value="Unassembled WGS sequence"/>
</dbReference>
<dbReference type="Pfam" id="PF19129">
    <property type="entry name" value="DUF5812"/>
    <property type="match status" value="1"/>
</dbReference>
<reference evidence="1 3" key="1">
    <citation type="submission" date="2015-08" db="EMBL/GenBank/DDBJ databases">
        <title>Genomes of Isolates from Cabo Rojo, PR.</title>
        <authorList>
            <person name="Sanchez-Nieves R.L."/>
            <person name="Montalvo-Rodriguez R."/>
        </authorList>
    </citation>
    <scope>NUCLEOTIDE SEQUENCE [LARGE SCALE GENOMIC DNA]</scope>
    <source>
        <strain evidence="1 3">SL3</strain>
    </source>
</reference>
<name>A0A0M9ALT9_9EURY</name>
<evidence type="ECO:0000313" key="1">
    <source>
        <dbReference type="EMBL" id="KOX94659.1"/>
    </source>
</evidence>
<proteinExistence type="predicted"/>
<organism evidence="1 3">
    <name type="scientific">Haloarcula rubripromontorii</name>
    <dbReference type="NCBI Taxonomy" id="1705562"/>
    <lineage>
        <taxon>Archaea</taxon>
        <taxon>Methanobacteriati</taxon>
        <taxon>Methanobacteriota</taxon>
        <taxon>Stenosarchaea group</taxon>
        <taxon>Halobacteria</taxon>
        <taxon>Halobacteriales</taxon>
        <taxon>Haloarculaceae</taxon>
        <taxon>Haloarcula</taxon>
    </lineage>
</organism>